<dbReference type="Gene3D" id="3.30.420.40">
    <property type="match status" value="2"/>
</dbReference>
<dbReference type="SUPFAM" id="SSF53067">
    <property type="entry name" value="Actin-like ATPase domain"/>
    <property type="match status" value="2"/>
</dbReference>
<name>A0ABQ8KPD3_9APHY</name>
<dbReference type="Proteomes" id="UP000814176">
    <property type="component" value="Unassembled WGS sequence"/>
</dbReference>
<sequence length="754" mass="83092">MPRGIPNAKRDENAMRFTTFHVPLPPNPKHMGSTYLRSDTQTHWYRNAVRATAAGRNKIVQEEPGPATEEARRGSKVIVIHPGSRFLRIGRACDVTPVAIPNVIARKYNPVPEPRFVEGISRPRKSNIRTAPAAPPAGDEYAVALNSDDPFDMKVAAITISLRDRMRFYKLRVTPNAANIALTFNEQFVPETIPEANDPFHVDWIRDDTEQYYVGEQALRIADPLAQGYAVRWPMYSGKFNTRDYPSNALILSDIETIIQSTLKERLDIESKSYQDYSVVLVIPDFYDRFYVEDMVRLLLMTMGFKQLCVQQESLAATYGAGISNACVVDMGATNTSIACVDDGVVLADTRMLLNMGGDDITEFLHILLKRINFPYKELDLVRSYDWRVIEDLKSRLCTLAEGDVALNLYDFVVRRPGQATQKYGLRAYDEIILAPMCLFEPRVIEFDQKRAAMRPIAHPDVTEDIVEQLSDHFTQAMIISTQHLLPVIMPHPIVFEQVPNIPQSGALTPGLGQQPAFVVAPQPAGESAPPQTSVNTVESLTASASKTEGDVSKSVTPSATDSGDVIMKEETPVTALPTRAASTAPAIETPGASVEVIDVDAMEDKPAPSALPADQVLPPQQPHIYPGGYTIDVCFEASKLPLDVAIFNSARAAGGDEKIRKYLQAVLVIGGTGLVPGMAHALESRLQAIATPLVSNMEKVQIIPPPKDVDPRVLAWKGAAVLGKMDSVSDLWVTAVDWDILGMRGLKERCFYL</sequence>
<organism evidence="3 4">
    <name type="scientific">Rhodofomes roseus</name>
    <dbReference type="NCBI Taxonomy" id="34475"/>
    <lineage>
        <taxon>Eukaryota</taxon>
        <taxon>Fungi</taxon>
        <taxon>Dikarya</taxon>
        <taxon>Basidiomycota</taxon>
        <taxon>Agaricomycotina</taxon>
        <taxon>Agaricomycetes</taxon>
        <taxon>Polyporales</taxon>
        <taxon>Rhodofomes</taxon>
    </lineage>
</organism>
<dbReference type="PANTHER" id="PTHR11937">
    <property type="entry name" value="ACTIN"/>
    <property type="match status" value="1"/>
</dbReference>
<comment type="caution">
    <text evidence="3">The sequence shown here is derived from an EMBL/GenBank/DDBJ whole genome shotgun (WGS) entry which is preliminary data.</text>
</comment>
<proteinExistence type="inferred from homology"/>
<comment type="similarity">
    <text evidence="1">Belongs to the actin family.</text>
</comment>
<keyword evidence="4" id="KW-1185">Reference proteome</keyword>
<evidence type="ECO:0000256" key="2">
    <source>
        <dbReference type="SAM" id="MobiDB-lite"/>
    </source>
</evidence>
<dbReference type="Pfam" id="PF00022">
    <property type="entry name" value="Actin"/>
    <property type="match status" value="2"/>
</dbReference>
<feature type="compositionally biased region" description="Polar residues" evidence="2">
    <location>
        <begin position="530"/>
        <end position="547"/>
    </location>
</feature>
<dbReference type="InterPro" id="IPR004000">
    <property type="entry name" value="Actin"/>
</dbReference>
<gene>
    <name evidence="3" type="ORF">C8Q71DRAFT_743889</name>
</gene>
<feature type="region of interest" description="Disordered" evidence="2">
    <location>
        <begin position="523"/>
        <end position="563"/>
    </location>
</feature>
<reference evidence="3 4" key="1">
    <citation type="journal article" date="2021" name="Environ. Microbiol.">
        <title>Gene family expansions and transcriptome signatures uncover fungal adaptations to wood decay.</title>
        <authorList>
            <person name="Hage H."/>
            <person name="Miyauchi S."/>
            <person name="Viragh M."/>
            <person name="Drula E."/>
            <person name="Min B."/>
            <person name="Chaduli D."/>
            <person name="Navarro D."/>
            <person name="Favel A."/>
            <person name="Norest M."/>
            <person name="Lesage-Meessen L."/>
            <person name="Balint B."/>
            <person name="Merenyi Z."/>
            <person name="de Eugenio L."/>
            <person name="Morin E."/>
            <person name="Martinez A.T."/>
            <person name="Baldrian P."/>
            <person name="Stursova M."/>
            <person name="Martinez M.J."/>
            <person name="Novotny C."/>
            <person name="Magnuson J.K."/>
            <person name="Spatafora J.W."/>
            <person name="Maurice S."/>
            <person name="Pangilinan J."/>
            <person name="Andreopoulos W."/>
            <person name="LaButti K."/>
            <person name="Hundley H."/>
            <person name="Na H."/>
            <person name="Kuo A."/>
            <person name="Barry K."/>
            <person name="Lipzen A."/>
            <person name="Henrissat B."/>
            <person name="Riley R."/>
            <person name="Ahrendt S."/>
            <person name="Nagy L.G."/>
            <person name="Grigoriev I.V."/>
            <person name="Martin F."/>
            <person name="Rosso M.N."/>
        </authorList>
    </citation>
    <scope>NUCLEOTIDE SEQUENCE [LARGE SCALE GENOMIC DNA]</scope>
    <source>
        <strain evidence="3 4">CIRM-BRFM 1785</strain>
    </source>
</reference>
<dbReference type="InterPro" id="IPR043129">
    <property type="entry name" value="ATPase_NBD"/>
</dbReference>
<dbReference type="CDD" id="cd10206">
    <property type="entry name" value="ASKHA_NBD_Arp8-like"/>
    <property type="match status" value="1"/>
</dbReference>
<evidence type="ECO:0000313" key="3">
    <source>
        <dbReference type="EMBL" id="KAH9839707.1"/>
    </source>
</evidence>
<evidence type="ECO:0000313" key="4">
    <source>
        <dbReference type="Proteomes" id="UP000814176"/>
    </source>
</evidence>
<dbReference type="RefSeq" id="XP_047781357.1">
    <property type="nucleotide sequence ID" value="XM_047922909.1"/>
</dbReference>
<dbReference type="Gene3D" id="3.90.640.10">
    <property type="entry name" value="Actin, Chain A, domain 4"/>
    <property type="match status" value="1"/>
</dbReference>
<dbReference type="GeneID" id="72003641"/>
<dbReference type="EMBL" id="JADCUA010000005">
    <property type="protein sequence ID" value="KAH9839707.1"/>
    <property type="molecule type" value="Genomic_DNA"/>
</dbReference>
<protein>
    <submittedName>
        <fullName evidence="3">Actin-like ATPase domain-containing protein</fullName>
    </submittedName>
</protein>
<evidence type="ECO:0000256" key="1">
    <source>
        <dbReference type="RuleBase" id="RU000487"/>
    </source>
</evidence>
<dbReference type="SMART" id="SM00268">
    <property type="entry name" value="ACTIN"/>
    <property type="match status" value="1"/>
</dbReference>
<accession>A0ABQ8KPD3</accession>